<keyword evidence="1" id="KW-0812">Transmembrane</keyword>
<accession>A0A1T4YB25</accession>
<feature type="transmembrane region" description="Helical" evidence="1">
    <location>
        <begin position="64"/>
        <end position="88"/>
    </location>
</feature>
<dbReference type="OrthoDB" id="1699162at2"/>
<name>A0A1T4YB25_9CLOT</name>
<protein>
    <submittedName>
        <fullName evidence="2">Inhibitor of the pro-sigma K processing machinery</fullName>
    </submittedName>
</protein>
<gene>
    <name evidence="2" type="ORF">SAMN05443428_1332</name>
</gene>
<dbReference type="Pfam" id="PF07441">
    <property type="entry name" value="BofA"/>
    <property type="match status" value="1"/>
</dbReference>
<keyword evidence="1" id="KW-1133">Transmembrane helix</keyword>
<dbReference type="InterPro" id="IPR010001">
    <property type="entry name" value="BofA"/>
</dbReference>
<evidence type="ECO:0000313" key="3">
    <source>
        <dbReference type="Proteomes" id="UP000190105"/>
    </source>
</evidence>
<dbReference type="EMBL" id="FUYH01000033">
    <property type="protein sequence ID" value="SKA98966.1"/>
    <property type="molecule type" value="Genomic_DNA"/>
</dbReference>
<keyword evidence="1" id="KW-0472">Membrane</keyword>
<sequence>MVFDINVILYIVLIIFLGIVALSLKFKSPSIIKVAFKIVFAGVCIFLFNFFIGSLIHFTIPLNIVTASSAGLLGLPGIALLFILRFIIFP</sequence>
<feature type="transmembrane region" description="Helical" evidence="1">
    <location>
        <begin position="38"/>
        <end position="58"/>
    </location>
</feature>
<keyword evidence="3" id="KW-1185">Reference proteome</keyword>
<proteinExistence type="predicted"/>
<dbReference type="RefSeq" id="WP_078697629.1">
    <property type="nucleotide sequence ID" value="NZ_FUYH01000033.1"/>
</dbReference>
<organism evidence="2 3">
    <name type="scientific">Caloramator quimbayensis</name>
    <dbReference type="NCBI Taxonomy" id="1147123"/>
    <lineage>
        <taxon>Bacteria</taxon>
        <taxon>Bacillati</taxon>
        <taxon>Bacillota</taxon>
        <taxon>Clostridia</taxon>
        <taxon>Eubacteriales</taxon>
        <taxon>Clostridiaceae</taxon>
        <taxon>Caloramator</taxon>
    </lineage>
</organism>
<dbReference type="STRING" id="1147123.SAMN05443428_1332"/>
<feature type="transmembrane region" description="Helical" evidence="1">
    <location>
        <begin position="6"/>
        <end position="26"/>
    </location>
</feature>
<dbReference type="Proteomes" id="UP000190105">
    <property type="component" value="Unassembled WGS sequence"/>
</dbReference>
<dbReference type="AlphaFoldDB" id="A0A1T4YB25"/>
<evidence type="ECO:0000313" key="2">
    <source>
        <dbReference type="EMBL" id="SKA98966.1"/>
    </source>
</evidence>
<evidence type="ECO:0000256" key="1">
    <source>
        <dbReference type="SAM" id="Phobius"/>
    </source>
</evidence>
<reference evidence="3" key="1">
    <citation type="submission" date="2017-02" db="EMBL/GenBank/DDBJ databases">
        <authorList>
            <person name="Varghese N."/>
            <person name="Submissions S."/>
        </authorList>
    </citation>
    <scope>NUCLEOTIDE SEQUENCE [LARGE SCALE GENOMIC DNA]</scope>
    <source>
        <strain evidence="3">USBA 833</strain>
    </source>
</reference>